<keyword evidence="1" id="KW-0472">Membrane</keyword>
<protein>
    <submittedName>
        <fullName evidence="2">General secretion pathway protein GspL</fullName>
    </submittedName>
</protein>
<dbReference type="InterPro" id="IPR052534">
    <property type="entry name" value="Extracell_DNA_Util/SecSys_Comp"/>
</dbReference>
<dbReference type="EMBL" id="WOSY01000003">
    <property type="protein sequence ID" value="NHN87698.1"/>
    <property type="molecule type" value="Genomic_DNA"/>
</dbReference>
<evidence type="ECO:0000313" key="3">
    <source>
        <dbReference type="Proteomes" id="UP000631653"/>
    </source>
</evidence>
<keyword evidence="1" id="KW-1133">Transmembrane helix</keyword>
<dbReference type="SUPFAM" id="SSF53067">
    <property type="entry name" value="Actin-like ATPase domain"/>
    <property type="match status" value="1"/>
</dbReference>
<dbReference type="Proteomes" id="UP000631653">
    <property type="component" value="Unassembled WGS sequence"/>
</dbReference>
<dbReference type="PANTHER" id="PTHR40278:SF1">
    <property type="entry name" value="DNA UTILIZATION PROTEIN HOFN"/>
    <property type="match status" value="1"/>
</dbReference>
<comment type="caution">
    <text evidence="2">The sequence shown here is derived from an EMBL/GenBank/DDBJ whole genome shotgun (WGS) entry which is preliminary data.</text>
</comment>
<dbReference type="InterPro" id="IPR043129">
    <property type="entry name" value="ATPase_NBD"/>
</dbReference>
<keyword evidence="1" id="KW-0812">Transmembrane</keyword>
<organism evidence="2 3">
    <name type="scientific">Acetobacter conturbans</name>
    <dbReference type="NCBI Taxonomy" id="1737472"/>
    <lineage>
        <taxon>Bacteria</taxon>
        <taxon>Pseudomonadati</taxon>
        <taxon>Pseudomonadota</taxon>
        <taxon>Alphaproteobacteria</taxon>
        <taxon>Acetobacterales</taxon>
        <taxon>Acetobacteraceae</taxon>
        <taxon>Acetobacter</taxon>
    </lineage>
</organism>
<dbReference type="InterPro" id="IPR007813">
    <property type="entry name" value="PilN"/>
</dbReference>
<dbReference type="PANTHER" id="PTHR40278">
    <property type="entry name" value="DNA UTILIZATION PROTEIN HOFN"/>
    <property type="match status" value="1"/>
</dbReference>
<evidence type="ECO:0000256" key="1">
    <source>
        <dbReference type="SAM" id="Phobius"/>
    </source>
</evidence>
<dbReference type="Pfam" id="PF05137">
    <property type="entry name" value="PilN"/>
    <property type="match status" value="1"/>
</dbReference>
<evidence type="ECO:0000313" key="2">
    <source>
        <dbReference type="EMBL" id="NHN87698.1"/>
    </source>
</evidence>
<keyword evidence="3" id="KW-1185">Reference proteome</keyword>
<accession>A0ABX0JW28</accession>
<feature type="transmembrane region" description="Helical" evidence="1">
    <location>
        <begin position="185"/>
        <end position="204"/>
    </location>
</feature>
<dbReference type="Gene3D" id="3.30.420.380">
    <property type="match status" value="1"/>
</dbReference>
<proteinExistence type="predicted"/>
<name>A0ABX0JW28_9PROT</name>
<sequence>MTSIATDHRNGVLQEFGTWWARQMLDCVPASWRRKRAPLHRMVVDGNGCVAEENFGNYLNRKGKVSEKHPSAISLVLPEGGILLRTVSLPAAAAGDMAQVIAYDFDRLTPFRIDEVVWTARRLPAAGQGVSVPVELLFSPRFLFENALEQLRRHGLTASSIMTVDGHDAPSLEIPFLNRKKSDRAWWKFVLVAVLFLGLVPFGVQEVHLIRLNHAIGALASGRAQAEDLRNRISSYTASPAAVEREAKTVGAVSETMKALTTALPDDTFLTALHVHEHHVTLEGQTLESARLIGLLEHKAGFSGAAFSGPVTHSGDTHMEAFTINATAPE</sequence>
<reference evidence="2 3" key="1">
    <citation type="journal article" date="2020" name="Int. J. Syst. Evol. Microbiol.">
        <title>Novel acetic acid bacteria from cider fermentations: Acetobacter conturbans sp. nov. and Acetobacter fallax sp. nov.</title>
        <authorList>
            <person name="Sombolestani A.S."/>
            <person name="Cleenwerck I."/>
            <person name="Cnockaert M."/>
            <person name="Borremans W."/>
            <person name="Wieme A.D."/>
            <person name="De Vuyst L."/>
            <person name="Vandamme P."/>
        </authorList>
    </citation>
    <scope>NUCLEOTIDE SEQUENCE [LARGE SCALE GENOMIC DNA]</scope>
    <source>
        <strain evidence="2 3">LMG 1627</strain>
    </source>
</reference>
<dbReference type="RefSeq" id="WP_173569010.1">
    <property type="nucleotide sequence ID" value="NZ_WOSY01000003.1"/>
</dbReference>
<gene>
    <name evidence="2" type="ORF">GOB81_03505</name>
</gene>